<dbReference type="EMBL" id="CAMKVN010001684">
    <property type="protein sequence ID" value="CAI2177486.1"/>
    <property type="molecule type" value="Genomic_DNA"/>
</dbReference>
<sequence length="112" mass="12967">MEIEGFNSKVIKVQQIFEMYRSKVFPSPLSPIEAYNSLIYENRPTPRRTTTTMLGLLNLIVSQEAEQIQITNKQVVSRVSYILYKEASQNELQEYKKLSIAVNNIILHKNGF</sequence>
<dbReference type="Proteomes" id="UP001153678">
    <property type="component" value="Unassembled WGS sequence"/>
</dbReference>
<gene>
    <name evidence="1" type="ORF">FWILDA_LOCUS8111</name>
</gene>
<reference evidence="1" key="1">
    <citation type="submission" date="2022-08" db="EMBL/GenBank/DDBJ databases">
        <authorList>
            <person name="Kallberg Y."/>
            <person name="Tangrot J."/>
            <person name="Rosling A."/>
        </authorList>
    </citation>
    <scope>NUCLEOTIDE SEQUENCE</scope>
    <source>
        <strain evidence="1">Wild A</strain>
    </source>
</reference>
<dbReference type="OrthoDB" id="6247875at2759"/>
<name>A0A9W4SR32_9GLOM</name>
<protein>
    <submittedName>
        <fullName evidence="1">10441_t:CDS:1</fullName>
    </submittedName>
</protein>
<comment type="caution">
    <text evidence="1">The sequence shown here is derived from an EMBL/GenBank/DDBJ whole genome shotgun (WGS) entry which is preliminary data.</text>
</comment>
<organism evidence="1 2">
    <name type="scientific">Funneliformis geosporum</name>
    <dbReference type="NCBI Taxonomy" id="1117311"/>
    <lineage>
        <taxon>Eukaryota</taxon>
        <taxon>Fungi</taxon>
        <taxon>Fungi incertae sedis</taxon>
        <taxon>Mucoromycota</taxon>
        <taxon>Glomeromycotina</taxon>
        <taxon>Glomeromycetes</taxon>
        <taxon>Glomerales</taxon>
        <taxon>Glomeraceae</taxon>
        <taxon>Funneliformis</taxon>
    </lineage>
</organism>
<accession>A0A9W4SR32</accession>
<evidence type="ECO:0000313" key="2">
    <source>
        <dbReference type="Proteomes" id="UP001153678"/>
    </source>
</evidence>
<proteinExistence type="predicted"/>
<keyword evidence="2" id="KW-1185">Reference proteome</keyword>
<dbReference type="AlphaFoldDB" id="A0A9W4SR32"/>
<evidence type="ECO:0000313" key="1">
    <source>
        <dbReference type="EMBL" id="CAI2177486.1"/>
    </source>
</evidence>